<dbReference type="InterPro" id="IPR003313">
    <property type="entry name" value="AraC-bd"/>
</dbReference>
<dbReference type="Pfam" id="PF12833">
    <property type="entry name" value="HTH_18"/>
    <property type="match status" value="1"/>
</dbReference>
<dbReference type="Gene3D" id="1.10.10.60">
    <property type="entry name" value="Homeodomain-like"/>
    <property type="match status" value="1"/>
</dbReference>
<sequence>MAPIRQLTYSPPADASAPVEVMSFSRLRELDRGATQRGDFHVLALVTGGAGSVALDFAGRGLGPGDALWVGPGVVHRWLDITSLEGALVLFTPTAPATPSARELTSVPGRAGCWPVRADALPLATAAVEHLQQECSSEDPGPEVLGCLLAVLLARLQPPVSLAPSGDELFRRFQAALERGFAGRHDAGSYARALGVAPRTLSRAALRATGRTAKDVIDERLVTEAKRLLAHDGLTAAQVTTRLGFPDASAFSAFFRREVGVPPGHWQSLNR</sequence>
<comment type="caution">
    <text evidence="5">The sequence shown here is derived from an EMBL/GenBank/DDBJ whole genome shotgun (WGS) entry which is preliminary data.</text>
</comment>
<dbReference type="EMBL" id="RBWV01000010">
    <property type="protein sequence ID" value="RKS77513.1"/>
    <property type="molecule type" value="Genomic_DNA"/>
</dbReference>
<reference evidence="5 6" key="1">
    <citation type="submission" date="2018-10" db="EMBL/GenBank/DDBJ databases">
        <title>Genomic Encyclopedia of Archaeal and Bacterial Type Strains, Phase II (KMG-II): from individual species to whole genera.</title>
        <authorList>
            <person name="Goeker M."/>
        </authorList>
    </citation>
    <scope>NUCLEOTIDE SEQUENCE [LARGE SCALE GENOMIC DNA]</scope>
    <source>
        <strain evidence="5 6">RP-AC37</strain>
    </source>
</reference>
<dbReference type="InterPro" id="IPR018060">
    <property type="entry name" value="HTH_AraC"/>
</dbReference>
<keyword evidence="3" id="KW-0804">Transcription</keyword>
<keyword evidence="2 5" id="KW-0238">DNA-binding</keyword>
<protein>
    <submittedName>
        <fullName evidence="5">AraC-like DNA-binding protein</fullName>
    </submittedName>
</protein>
<organism evidence="5 6">
    <name type="scientific">Motilibacter peucedani</name>
    <dbReference type="NCBI Taxonomy" id="598650"/>
    <lineage>
        <taxon>Bacteria</taxon>
        <taxon>Bacillati</taxon>
        <taxon>Actinomycetota</taxon>
        <taxon>Actinomycetes</taxon>
        <taxon>Motilibacterales</taxon>
        <taxon>Motilibacteraceae</taxon>
        <taxon>Motilibacter</taxon>
    </lineage>
</organism>
<dbReference type="PANTHER" id="PTHR11019">
    <property type="entry name" value="HTH-TYPE TRANSCRIPTIONAL REGULATOR NIMR"/>
    <property type="match status" value="1"/>
</dbReference>
<keyword evidence="6" id="KW-1185">Reference proteome</keyword>
<evidence type="ECO:0000313" key="6">
    <source>
        <dbReference type="Proteomes" id="UP000281955"/>
    </source>
</evidence>
<dbReference type="SUPFAM" id="SSF46689">
    <property type="entry name" value="Homeodomain-like"/>
    <property type="match status" value="1"/>
</dbReference>
<keyword evidence="1" id="KW-0805">Transcription regulation</keyword>
<name>A0A420XRI2_9ACTN</name>
<evidence type="ECO:0000259" key="4">
    <source>
        <dbReference type="PROSITE" id="PS01124"/>
    </source>
</evidence>
<dbReference type="Pfam" id="PF02311">
    <property type="entry name" value="AraC_binding"/>
    <property type="match status" value="1"/>
</dbReference>
<dbReference type="PROSITE" id="PS01124">
    <property type="entry name" value="HTH_ARAC_FAMILY_2"/>
    <property type="match status" value="1"/>
</dbReference>
<dbReference type="GO" id="GO:0043565">
    <property type="term" value="F:sequence-specific DNA binding"/>
    <property type="evidence" value="ECO:0007669"/>
    <property type="project" value="InterPro"/>
</dbReference>
<dbReference type="InterPro" id="IPR037923">
    <property type="entry name" value="HTH-like"/>
</dbReference>
<dbReference type="GO" id="GO:0003700">
    <property type="term" value="F:DNA-binding transcription factor activity"/>
    <property type="evidence" value="ECO:0007669"/>
    <property type="project" value="InterPro"/>
</dbReference>
<dbReference type="Proteomes" id="UP000281955">
    <property type="component" value="Unassembled WGS sequence"/>
</dbReference>
<evidence type="ECO:0000256" key="1">
    <source>
        <dbReference type="ARBA" id="ARBA00023015"/>
    </source>
</evidence>
<accession>A0A420XRI2</accession>
<dbReference type="InParanoid" id="A0A420XRI2"/>
<evidence type="ECO:0000256" key="2">
    <source>
        <dbReference type="ARBA" id="ARBA00023125"/>
    </source>
</evidence>
<evidence type="ECO:0000313" key="5">
    <source>
        <dbReference type="EMBL" id="RKS77513.1"/>
    </source>
</evidence>
<dbReference type="SMART" id="SM00342">
    <property type="entry name" value="HTH_ARAC"/>
    <property type="match status" value="1"/>
</dbReference>
<dbReference type="SUPFAM" id="SSF51215">
    <property type="entry name" value="Regulatory protein AraC"/>
    <property type="match status" value="1"/>
</dbReference>
<evidence type="ECO:0000256" key="3">
    <source>
        <dbReference type="ARBA" id="ARBA00023163"/>
    </source>
</evidence>
<proteinExistence type="predicted"/>
<feature type="domain" description="HTH araC/xylS-type" evidence="4">
    <location>
        <begin position="171"/>
        <end position="269"/>
    </location>
</feature>
<dbReference type="PANTHER" id="PTHR11019:SF199">
    <property type="entry name" value="HTH-TYPE TRANSCRIPTIONAL REGULATOR NIMR"/>
    <property type="match status" value="1"/>
</dbReference>
<dbReference type="AlphaFoldDB" id="A0A420XRI2"/>
<dbReference type="InterPro" id="IPR009057">
    <property type="entry name" value="Homeodomain-like_sf"/>
</dbReference>
<dbReference type="RefSeq" id="WP_183061765.1">
    <property type="nucleotide sequence ID" value="NZ_RBWV01000010.1"/>
</dbReference>
<gene>
    <name evidence="5" type="ORF">CLV35_1201</name>
</gene>